<evidence type="ECO:0000313" key="2">
    <source>
        <dbReference type="EMBL" id="KAI8033059.1"/>
    </source>
</evidence>
<dbReference type="Proteomes" id="UP001059596">
    <property type="component" value="Unassembled WGS sequence"/>
</dbReference>
<accession>A0A9P9YAP1</accession>
<keyword evidence="3" id="KW-1185">Reference proteome</keyword>
<dbReference type="GO" id="GO:0001042">
    <property type="term" value="F:RNA polymerase I core binding"/>
    <property type="evidence" value="ECO:0007669"/>
    <property type="project" value="TreeGrafter"/>
</dbReference>
<dbReference type="PANTHER" id="PTHR12790:SF0">
    <property type="entry name" value="RNA POLYMERASE I-SPECIFIC TRANSCRIPTION INITIATION FACTOR RRN3-RELATED"/>
    <property type="match status" value="1"/>
</dbReference>
<dbReference type="PANTHER" id="PTHR12790">
    <property type="entry name" value="TRANSCRIPTION INITIATION FACTOR IA RRN3"/>
    <property type="match status" value="1"/>
</dbReference>
<protein>
    <submittedName>
        <fullName evidence="2">Uncharacterized protein</fullName>
    </submittedName>
</protein>
<dbReference type="GO" id="GO:0006361">
    <property type="term" value="P:transcription initiation at RNA polymerase I promoter"/>
    <property type="evidence" value="ECO:0007669"/>
    <property type="project" value="InterPro"/>
</dbReference>
<dbReference type="AlphaFoldDB" id="A0A9P9YAP1"/>
<comment type="caution">
    <text evidence="2">The sequence shown here is derived from an EMBL/GenBank/DDBJ whole genome shotgun (WGS) entry which is preliminary data.</text>
</comment>
<gene>
    <name evidence="2" type="ORF">M5D96_014186</name>
</gene>
<dbReference type="GO" id="GO:0001181">
    <property type="term" value="F:RNA polymerase I general transcription initiation factor activity"/>
    <property type="evidence" value="ECO:0007669"/>
    <property type="project" value="InterPro"/>
</dbReference>
<reference evidence="2" key="1">
    <citation type="journal article" date="2023" name="Genome Biol. Evol.">
        <title>Long-read-based Genome Assembly of Drosophila gunungcola Reveals Fewer Chemosensory Genes in Flower-breeding Species.</title>
        <authorList>
            <person name="Negi A."/>
            <person name="Liao B.Y."/>
            <person name="Yeh S.D."/>
        </authorList>
    </citation>
    <scope>NUCLEOTIDE SEQUENCE</scope>
    <source>
        <strain evidence="2">Sukarami</strain>
    </source>
</reference>
<comment type="similarity">
    <text evidence="1">Belongs to the RRN3 family.</text>
</comment>
<evidence type="ECO:0000256" key="1">
    <source>
        <dbReference type="ARBA" id="ARBA00010098"/>
    </source>
</evidence>
<dbReference type="GO" id="GO:0005634">
    <property type="term" value="C:nucleus"/>
    <property type="evidence" value="ECO:0007669"/>
    <property type="project" value="TreeGrafter"/>
</dbReference>
<dbReference type="InterPro" id="IPR007991">
    <property type="entry name" value="RNA_pol_I_trans_ini_fac_RRN3"/>
</dbReference>
<evidence type="ECO:0000313" key="3">
    <source>
        <dbReference type="Proteomes" id="UP001059596"/>
    </source>
</evidence>
<dbReference type="Pfam" id="PF05327">
    <property type="entry name" value="RRN3"/>
    <property type="match status" value="1"/>
</dbReference>
<name>A0A9P9YAP1_9MUSC</name>
<organism evidence="2 3">
    <name type="scientific">Drosophila gunungcola</name>
    <name type="common">fruit fly</name>
    <dbReference type="NCBI Taxonomy" id="103775"/>
    <lineage>
        <taxon>Eukaryota</taxon>
        <taxon>Metazoa</taxon>
        <taxon>Ecdysozoa</taxon>
        <taxon>Arthropoda</taxon>
        <taxon>Hexapoda</taxon>
        <taxon>Insecta</taxon>
        <taxon>Pterygota</taxon>
        <taxon>Neoptera</taxon>
        <taxon>Endopterygota</taxon>
        <taxon>Diptera</taxon>
        <taxon>Brachycera</taxon>
        <taxon>Muscomorpha</taxon>
        <taxon>Ephydroidea</taxon>
        <taxon>Drosophilidae</taxon>
        <taxon>Drosophila</taxon>
        <taxon>Sophophora</taxon>
    </lineage>
</organism>
<sequence length="73" mass="8352">SFLARAKFVPLSTVQFYLKELSKLAHKYIDESDENNLTCSDIANWAFYSICQALFYLISFRETDLTASSKGMV</sequence>
<dbReference type="EMBL" id="JAMKOV010000230">
    <property type="protein sequence ID" value="KAI8033059.1"/>
    <property type="molecule type" value="Genomic_DNA"/>
</dbReference>
<feature type="non-terminal residue" evidence="2">
    <location>
        <position position="73"/>
    </location>
</feature>
<proteinExistence type="inferred from homology"/>